<organism evidence="1 2">
    <name type="scientific">Exserohilum turcicum (strain 28A)</name>
    <name type="common">Northern leaf blight fungus</name>
    <name type="synonym">Setosphaeria turcica</name>
    <dbReference type="NCBI Taxonomy" id="671987"/>
    <lineage>
        <taxon>Eukaryota</taxon>
        <taxon>Fungi</taxon>
        <taxon>Dikarya</taxon>
        <taxon>Ascomycota</taxon>
        <taxon>Pezizomycotina</taxon>
        <taxon>Dothideomycetes</taxon>
        <taxon>Pleosporomycetidae</taxon>
        <taxon>Pleosporales</taxon>
        <taxon>Pleosporineae</taxon>
        <taxon>Pleosporaceae</taxon>
        <taxon>Exserohilum</taxon>
    </lineage>
</organism>
<dbReference type="AlphaFoldDB" id="R0JSY3"/>
<sequence length="144" mass="15766">MVAPRLIACTPTALLLACFPRHSPSLCAHVFVGHDAPATWAPFATFMARPYPSRRNNGTTQRQTATTLTVHASQYSGPTWIALALEPCLHANPYWLPYAAANIPSYPAFSRVRLICHVQKTSAPVNRKKNVAASLPFFPSPNPE</sequence>
<accession>R0JSY3</accession>
<dbReference type="GeneID" id="19403739"/>
<reference evidence="1 2" key="1">
    <citation type="journal article" date="2012" name="PLoS Pathog.">
        <title>Diverse lifestyles and strategies of plant pathogenesis encoded in the genomes of eighteen Dothideomycetes fungi.</title>
        <authorList>
            <person name="Ohm R.A."/>
            <person name="Feau N."/>
            <person name="Henrissat B."/>
            <person name="Schoch C.L."/>
            <person name="Horwitz B.A."/>
            <person name="Barry K.W."/>
            <person name="Condon B.J."/>
            <person name="Copeland A.C."/>
            <person name="Dhillon B."/>
            <person name="Glaser F."/>
            <person name="Hesse C.N."/>
            <person name="Kosti I."/>
            <person name="LaButti K."/>
            <person name="Lindquist E.A."/>
            <person name="Lucas S."/>
            <person name="Salamov A.A."/>
            <person name="Bradshaw R.E."/>
            <person name="Ciuffetti L."/>
            <person name="Hamelin R.C."/>
            <person name="Kema G.H.J."/>
            <person name="Lawrence C."/>
            <person name="Scott J.A."/>
            <person name="Spatafora J.W."/>
            <person name="Turgeon B.G."/>
            <person name="de Wit P.J.G.M."/>
            <person name="Zhong S."/>
            <person name="Goodwin S.B."/>
            <person name="Grigoriev I.V."/>
        </authorList>
    </citation>
    <scope>NUCLEOTIDE SEQUENCE [LARGE SCALE GENOMIC DNA]</scope>
    <source>
        <strain evidence="2">28A</strain>
    </source>
</reference>
<dbReference type="PROSITE" id="PS51257">
    <property type="entry name" value="PROKAR_LIPOPROTEIN"/>
    <property type="match status" value="1"/>
</dbReference>
<reference evidence="1 2" key="2">
    <citation type="journal article" date="2013" name="PLoS Genet.">
        <title>Comparative genome structure, secondary metabolite, and effector coding capacity across Cochliobolus pathogens.</title>
        <authorList>
            <person name="Condon B.J."/>
            <person name="Leng Y."/>
            <person name="Wu D."/>
            <person name="Bushley K.E."/>
            <person name="Ohm R.A."/>
            <person name="Otillar R."/>
            <person name="Martin J."/>
            <person name="Schackwitz W."/>
            <person name="Grimwood J."/>
            <person name="MohdZainudin N."/>
            <person name="Xue C."/>
            <person name="Wang R."/>
            <person name="Manning V.A."/>
            <person name="Dhillon B."/>
            <person name="Tu Z.J."/>
            <person name="Steffenson B.J."/>
            <person name="Salamov A."/>
            <person name="Sun H."/>
            <person name="Lowry S."/>
            <person name="LaButti K."/>
            <person name="Han J."/>
            <person name="Copeland A."/>
            <person name="Lindquist E."/>
            <person name="Barry K."/>
            <person name="Schmutz J."/>
            <person name="Baker S.E."/>
            <person name="Ciuffetti L.M."/>
            <person name="Grigoriev I.V."/>
            <person name="Zhong S."/>
            <person name="Turgeon B.G."/>
        </authorList>
    </citation>
    <scope>NUCLEOTIDE SEQUENCE [LARGE SCALE GENOMIC DNA]</scope>
    <source>
        <strain evidence="2">28A</strain>
    </source>
</reference>
<gene>
    <name evidence="1" type="ORF">SETTUDRAFT_33173</name>
</gene>
<dbReference type="Proteomes" id="UP000016935">
    <property type="component" value="Unassembled WGS sequence"/>
</dbReference>
<dbReference type="RefSeq" id="XP_008028111.1">
    <property type="nucleotide sequence ID" value="XM_008029920.1"/>
</dbReference>
<name>R0JSY3_EXST2</name>
<dbReference type="HOGENOM" id="CLU_1797666_0_0_1"/>
<evidence type="ECO:0000313" key="2">
    <source>
        <dbReference type="Proteomes" id="UP000016935"/>
    </source>
</evidence>
<dbReference type="EMBL" id="KB908814">
    <property type="protein sequence ID" value="EOA84168.1"/>
    <property type="molecule type" value="Genomic_DNA"/>
</dbReference>
<keyword evidence="2" id="KW-1185">Reference proteome</keyword>
<evidence type="ECO:0000313" key="1">
    <source>
        <dbReference type="EMBL" id="EOA84168.1"/>
    </source>
</evidence>
<protein>
    <submittedName>
        <fullName evidence="1">Uncharacterized protein</fullName>
    </submittedName>
</protein>
<proteinExistence type="predicted"/>